<evidence type="ECO:0000313" key="11">
    <source>
        <dbReference type="Proteomes" id="UP000805614"/>
    </source>
</evidence>
<feature type="region of interest" description="Disordered" evidence="8">
    <location>
        <begin position="257"/>
        <end position="280"/>
    </location>
</feature>
<feature type="transmembrane region" description="Helical" evidence="7">
    <location>
        <begin position="122"/>
        <end position="140"/>
    </location>
</feature>
<feature type="transmembrane region" description="Helical" evidence="7">
    <location>
        <begin position="96"/>
        <end position="116"/>
    </location>
</feature>
<evidence type="ECO:0000256" key="5">
    <source>
        <dbReference type="ARBA" id="ARBA00022989"/>
    </source>
</evidence>
<comment type="subcellular location">
    <subcellularLocation>
        <location evidence="1 7">Cell membrane</location>
        <topology evidence="1 7">Multi-pass membrane protein</topology>
    </subcellularLocation>
</comment>
<gene>
    <name evidence="10" type="ORF">HKK74_28210</name>
</gene>
<keyword evidence="4 7" id="KW-0812">Transmembrane</keyword>
<comment type="similarity">
    <text evidence="7">Belongs to the binding-protein-dependent transport system permease family.</text>
</comment>
<evidence type="ECO:0000256" key="6">
    <source>
        <dbReference type="ARBA" id="ARBA00023136"/>
    </source>
</evidence>
<evidence type="ECO:0000313" key="10">
    <source>
        <dbReference type="EMBL" id="MBC6469351.1"/>
    </source>
</evidence>
<comment type="caution">
    <text evidence="10">The sequence shown here is derived from an EMBL/GenBank/DDBJ whole genome shotgun (WGS) entry which is preliminary data.</text>
</comment>
<evidence type="ECO:0000256" key="1">
    <source>
        <dbReference type="ARBA" id="ARBA00004651"/>
    </source>
</evidence>
<dbReference type="CDD" id="cd06261">
    <property type="entry name" value="TM_PBP2"/>
    <property type="match status" value="1"/>
</dbReference>
<evidence type="ECO:0000256" key="8">
    <source>
        <dbReference type="SAM" id="MobiDB-lite"/>
    </source>
</evidence>
<accession>A0ABR7LWX7</accession>
<dbReference type="PANTHER" id="PTHR30151:SF0">
    <property type="entry name" value="ABC TRANSPORTER PERMEASE PROTEIN MJ0413-RELATED"/>
    <property type="match status" value="1"/>
</dbReference>
<keyword evidence="2 7" id="KW-0813">Transport</keyword>
<evidence type="ECO:0000256" key="2">
    <source>
        <dbReference type="ARBA" id="ARBA00022448"/>
    </source>
</evidence>
<dbReference type="InterPro" id="IPR000515">
    <property type="entry name" value="MetI-like"/>
</dbReference>
<feature type="transmembrane region" description="Helical" evidence="7">
    <location>
        <begin position="221"/>
        <end position="239"/>
    </location>
</feature>
<keyword evidence="6 7" id="KW-0472">Membrane</keyword>
<dbReference type="Gene3D" id="1.10.3720.10">
    <property type="entry name" value="MetI-like"/>
    <property type="match status" value="1"/>
</dbReference>
<reference evidence="10 11" key="1">
    <citation type="submission" date="2020-06" db="EMBL/GenBank/DDBJ databases">
        <title>Actinomadura xiongansis sp. nov., isolated from soil of Baiyangdian.</title>
        <authorList>
            <person name="Zhang X."/>
        </authorList>
    </citation>
    <scope>NUCLEOTIDE SEQUENCE [LARGE SCALE GENOMIC DNA]</scope>
    <source>
        <strain evidence="10 11">HBUM206468</strain>
    </source>
</reference>
<sequence length="280" mass="30675">MTLRRLTLFAQHLVVPVVLLLAFGLWSAQAEDFFFPPLTEIVRVFADNWLFDRVGSDLVPSVLRLLAGYAISVVGGVTFGVLFGMSRILRTATDPVVQFLRALPAPALIPFAMLVFGTGNSSKVFIIVLGTMWPILLNTLDGVRGVEEQQLDMARSYRIPMTARLAHIILPAASPRIFAGMRTSLGIGIILMVVSEMVASRNGIGYFVLQSQRSFEIPAMWGGVILLGLLGLTLSWIFVRVENRVLRWHRGANGLLPESDQSSKKAGSTARKNAPEVNDA</sequence>
<feature type="domain" description="ABC transmembrane type-1" evidence="9">
    <location>
        <begin position="58"/>
        <end position="238"/>
    </location>
</feature>
<keyword evidence="5 7" id="KW-1133">Transmembrane helix</keyword>
<feature type="transmembrane region" description="Helical" evidence="7">
    <location>
        <begin position="62"/>
        <end position="84"/>
    </location>
</feature>
<dbReference type="EMBL" id="JABVEC010000026">
    <property type="protein sequence ID" value="MBC6469351.1"/>
    <property type="molecule type" value="Genomic_DNA"/>
</dbReference>
<protein>
    <submittedName>
        <fullName evidence="10">ABC transporter permease</fullName>
    </submittedName>
</protein>
<evidence type="ECO:0000256" key="7">
    <source>
        <dbReference type="RuleBase" id="RU363032"/>
    </source>
</evidence>
<dbReference type="RefSeq" id="WP_187246397.1">
    <property type="nucleotide sequence ID" value="NZ_BAAAOK010000009.1"/>
</dbReference>
<name>A0ABR7LWX7_9ACTN</name>
<organism evidence="10 11">
    <name type="scientific">Actinomadura alba</name>
    <dbReference type="NCBI Taxonomy" id="406431"/>
    <lineage>
        <taxon>Bacteria</taxon>
        <taxon>Bacillati</taxon>
        <taxon>Actinomycetota</taxon>
        <taxon>Actinomycetes</taxon>
        <taxon>Streptosporangiales</taxon>
        <taxon>Thermomonosporaceae</taxon>
        <taxon>Actinomadura</taxon>
    </lineage>
</organism>
<keyword evidence="11" id="KW-1185">Reference proteome</keyword>
<dbReference type="PROSITE" id="PS50928">
    <property type="entry name" value="ABC_TM1"/>
    <property type="match status" value="1"/>
</dbReference>
<dbReference type="Proteomes" id="UP000805614">
    <property type="component" value="Unassembled WGS sequence"/>
</dbReference>
<keyword evidence="3" id="KW-1003">Cell membrane</keyword>
<dbReference type="Pfam" id="PF00528">
    <property type="entry name" value="BPD_transp_1"/>
    <property type="match status" value="1"/>
</dbReference>
<dbReference type="SUPFAM" id="SSF161098">
    <property type="entry name" value="MetI-like"/>
    <property type="match status" value="1"/>
</dbReference>
<proteinExistence type="inferred from homology"/>
<evidence type="ECO:0000256" key="4">
    <source>
        <dbReference type="ARBA" id="ARBA00022692"/>
    </source>
</evidence>
<evidence type="ECO:0000256" key="3">
    <source>
        <dbReference type="ARBA" id="ARBA00022475"/>
    </source>
</evidence>
<evidence type="ECO:0000259" key="9">
    <source>
        <dbReference type="PROSITE" id="PS50928"/>
    </source>
</evidence>
<feature type="transmembrane region" description="Helical" evidence="7">
    <location>
        <begin position="185"/>
        <end position="209"/>
    </location>
</feature>
<dbReference type="InterPro" id="IPR035906">
    <property type="entry name" value="MetI-like_sf"/>
</dbReference>
<dbReference type="PANTHER" id="PTHR30151">
    <property type="entry name" value="ALKANE SULFONATE ABC TRANSPORTER-RELATED, MEMBRANE SUBUNIT"/>
    <property type="match status" value="1"/>
</dbReference>